<gene>
    <name evidence="1" type="ordered locus">PERMA_A0030</name>
</gene>
<dbReference type="eggNOG" id="ENOG50341MI">
    <property type="taxonomic scope" value="Bacteria"/>
</dbReference>
<dbReference type="PaxDb" id="123214-PERMA_A0030"/>
<keyword evidence="2" id="KW-1185">Reference proteome</keyword>
<dbReference type="KEGG" id="pmx:PERMA_A0030"/>
<geneLocation type="plasmid" evidence="2">
    <name>pPERMA01</name>
</geneLocation>
<reference evidence="1 2" key="1">
    <citation type="journal article" date="2009" name="J. Bacteriol.">
        <title>Complete and draft genome sequences of six members of the Aquificales.</title>
        <authorList>
            <person name="Reysenbach A.L."/>
            <person name="Hamamura N."/>
            <person name="Podar M."/>
            <person name="Griffiths E."/>
            <person name="Ferreira S."/>
            <person name="Hochstein R."/>
            <person name="Heidelberg J."/>
            <person name="Johnson J."/>
            <person name="Mead D."/>
            <person name="Pohorille A."/>
            <person name="Sarmiento M."/>
            <person name="Schweighofer K."/>
            <person name="Seshadri R."/>
            <person name="Voytek M.A."/>
        </authorList>
    </citation>
    <scope>NUCLEOTIDE SEQUENCE [LARGE SCALE GENOMIC DNA]</scope>
    <source>
        <strain evidence="2">DSM 14350 / EX-H1</strain>
        <plasmid evidence="2">pPERMA01</plasmid>
    </source>
</reference>
<evidence type="ECO:0000313" key="1">
    <source>
        <dbReference type="EMBL" id="ACO04948.1"/>
    </source>
</evidence>
<accession>C0QUV9</accession>
<dbReference type="HOGENOM" id="CLU_1946761_0_0_0"/>
<evidence type="ECO:0000313" key="2">
    <source>
        <dbReference type="Proteomes" id="UP000001366"/>
    </source>
</evidence>
<proteinExistence type="predicted"/>
<name>C0QUV9_PERMH</name>
<dbReference type="OrthoDB" id="9853692at2"/>
<organism evidence="1 2">
    <name type="scientific">Persephonella marina (strain DSM 14350 / EX-H1)</name>
    <dbReference type="NCBI Taxonomy" id="123214"/>
    <lineage>
        <taxon>Bacteria</taxon>
        <taxon>Pseudomonadati</taxon>
        <taxon>Aquificota</taxon>
        <taxon>Aquificia</taxon>
        <taxon>Aquificales</taxon>
        <taxon>Hydrogenothermaceae</taxon>
        <taxon>Persephonella</taxon>
    </lineage>
</organism>
<keyword evidence="1" id="KW-0614">Plasmid</keyword>
<protein>
    <submittedName>
        <fullName evidence="1">Uncharacterized protein</fullName>
    </submittedName>
</protein>
<sequence length="129" mass="14760">MRTITFILLTFLSLAISQELVVGNCAENIITNKYGKFAQRFCDAYLNDKRVGMLKIEEHINPPFYGMVGGYLEIGNKVYKANYFTGKYFAIYEPYGNGLKIKTMCGVIYSQTDNLNEVWKAILNCIKEQ</sequence>
<dbReference type="EMBL" id="CP001231">
    <property type="protein sequence ID" value="ACO04948.1"/>
    <property type="molecule type" value="Genomic_DNA"/>
</dbReference>
<dbReference type="RefSeq" id="WP_012675136.1">
    <property type="nucleotide sequence ID" value="NC_012439.1"/>
</dbReference>
<dbReference type="Proteomes" id="UP000001366">
    <property type="component" value="Plasmid unnamed"/>
</dbReference>
<dbReference type="AlphaFoldDB" id="C0QUV9"/>